<evidence type="ECO:0000313" key="3">
    <source>
        <dbReference type="Proteomes" id="UP000233551"/>
    </source>
</evidence>
<protein>
    <submittedName>
        <fullName evidence="2">Uncharacterized protein</fullName>
    </submittedName>
</protein>
<comment type="caution">
    <text evidence="2">The sequence shown here is derived from an EMBL/GenBank/DDBJ whole genome shotgun (WGS) entry which is preliminary data.</text>
</comment>
<reference evidence="2 3" key="1">
    <citation type="submission" date="2017-11" db="EMBL/GenBank/DDBJ databases">
        <title>De-novo sequencing of pomegranate (Punica granatum L.) genome.</title>
        <authorList>
            <person name="Akparov Z."/>
            <person name="Amiraslanov A."/>
            <person name="Hajiyeva S."/>
            <person name="Abbasov M."/>
            <person name="Kaur K."/>
            <person name="Hamwieh A."/>
            <person name="Solovyev V."/>
            <person name="Salamov A."/>
            <person name="Braich B."/>
            <person name="Kosarev P."/>
            <person name="Mahmoud A."/>
            <person name="Hajiyev E."/>
            <person name="Babayeva S."/>
            <person name="Izzatullayeva V."/>
            <person name="Mammadov A."/>
            <person name="Mammadov A."/>
            <person name="Sharifova S."/>
            <person name="Ojaghi J."/>
            <person name="Eynullazada K."/>
            <person name="Bayramov B."/>
            <person name="Abdulazimova A."/>
            <person name="Shahmuradov I."/>
        </authorList>
    </citation>
    <scope>NUCLEOTIDE SEQUENCE [LARGE SCALE GENOMIC DNA]</scope>
    <source>
        <strain evidence="3">cv. AG2017</strain>
        <tissue evidence="2">Leaf</tissue>
    </source>
</reference>
<dbReference type="AlphaFoldDB" id="A0A2I0I999"/>
<name>A0A2I0I999_PUNGR</name>
<dbReference type="Proteomes" id="UP000233551">
    <property type="component" value="Unassembled WGS sequence"/>
</dbReference>
<keyword evidence="3" id="KW-1185">Reference proteome</keyword>
<evidence type="ECO:0000256" key="1">
    <source>
        <dbReference type="SAM" id="Coils"/>
    </source>
</evidence>
<keyword evidence="1" id="KW-0175">Coiled coil</keyword>
<gene>
    <name evidence="2" type="ORF">CRG98_039219</name>
</gene>
<evidence type="ECO:0000313" key="2">
    <source>
        <dbReference type="EMBL" id="PKI40373.1"/>
    </source>
</evidence>
<dbReference type="EMBL" id="PGOL01003585">
    <property type="protein sequence ID" value="PKI40373.1"/>
    <property type="molecule type" value="Genomic_DNA"/>
</dbReference>
<proteinExistence type="predicted"/>
<organism evidence="2 3">
    <name type="scientific">Punica granatum</name>
    <name type="common">Pomegranate</name>
    <dbReference type="NCBI Taxonomy" id="22663"/>
    <lineage>
        <taxon>Eukaryota</taxon>
        <taxon>Viridiplantae</taxon>
        <taxon>Streptophyta</taxon>
        <taxon>Embryophyta</taxon>
        <taxon>Tracheophyta</taxon>
        <taxon>Spermatophyta</taxon>
        <taxon>Magnoliopsida</taxon>
        <taxon>eudicotyledons</taxon>
        <taxon>Gunneridae</taxon>
        <taxon>Pentapetalae</taxon>
        <taxon>rosids</taxon>
        <taxon>malvids</taxon>
        <taxon>Myrtales</taxon>
        <taxon>Lythraceae</taxon>
        <taxon>Punica</taxon>
    </lineage>
</organism>
<sequence>MNISRSVSMDPPARPSTVEIRSTMTTLLNVFSVHPVHADHPGRHLSIQDAIPLLSALDRSHGLTVDQLEGLGHLLSNWNRIVGEAAGAMMTKKQALEQLEAHKNFAVTIESLELKRRFLEKQHQSERAKIGEFRAAQIRDEWKRNYVQIEILKQESHDLDPATLLKEKIQQAEESLKKAEHEWQDLKTLLSDVSSLFK</sequence>
<accession>A0A2I0I999</accession>
<feature type="coiled-coil region" evidence="1">
    <location>
        <begin position="162"/>
        <end position="189"/>
    </location>
</feature>